<reference evidence="2 3" key="1">
    <citation type="submission" date="2022-12" db="EMBL/GenBank/DDBJ databases">
        <title>Dasania phycosphaerae sp. nov., isolated from particulate material of the south coast of Korea.</title>
        <authorList>
            <person name="Jiang Y."/>
        </authorList>
    </citation>
    <scope>NUCLEOTIDE SEQUENCE [LARGE SCALE GENOMIC DNA]</scope>
    <source>
        <strain evidence="2 3">GY-19</strain>
    </source>
</reference>
<dbReference type="Pfam" id="PF19837">
    <property type="entry name" value="DUF6316"/>
    <property type="match status" value="1"/>
</dbReference>
<gene>
    <name evidence="2" type="ORF">O0V09_16220</name>
</gene>
<proteinExistence type="predicted"/>
<protein>
    <submittedName>
        <fullName evidence="2">DUF6316 family protein</fullName>
    </submittedName>
</protein>
<feature type="domain" description="DUF6316" evidence="1">
    <location>
        <begin position="4"/>
        <end position="57"/>
    </location>
</feature>
<comment type="caution">
    <text evidence="2">The sequence shown here is derived from an EMBL/GenBank/DDBJ whole genome shotgun (WGS) entry which is preliminary data.</text>
</comment>
<dbReference type="RefSeq" id="WP_268905272.1">
    <property type="nucleotide sequence ID" value="NZ_JAPTGG010000016.1"/>
</dbReference>
<dbReference type="InterPro" id="IPR045630">
    <property type="entry name" value="DUF6316"/>
</dbReference>
<sequence length="60" mass="7152">MMQRKEDSLTRVQFRTHRVNYINSQWYFLTRGGENLGPFPTKEDAKKQLANYLEKMKAEG</sequence>
<evidence type="ECO:0000313" key="3">
    <source>
        <dbReference type="Proteomes" id="UP001069090"/>
    </source>
</evidence>
<evidence type="ECO:0000259" key="1">
    <source>
        <dbReference type="Pfam" id="PF19837"/>
    </source>
</evidence>
<dbReference type="Proteomes" id="UP001069090">
    <property type="component" value="Unassembled WGS sequence"/>
</dbReference>
<dbReference type="AlphaFoldDB" id="A0A9J6RRH7"/>
<accession>A0A9J6RRH7</accession>
<evidence type="ECO:0000313" key="2">
    <source>
        <dbReference type="EMBL" id="MCZ0866759.1"/>
    </source>
</evidence>
<name>A0A9J6RRH7_9GAMM</name>
<keyword evidence="3" id="KW-1185">Reference proteome</keyword>
<dbReference type="EMBL" id="JAPTGG010000016">
    <property type="protein sequence ID" value="MCZ0866759.1"/>
    <property type="molecule type" value="Genomic_DNA"/>
</dbReference>
<organism evidence="2 3">
    <name type="scientific">Dasania phycosphaerae</name>
    <dbReference type="NCBI Taxonomy" id="2950436"/>
    <lineage>
        <taxon>Bacteria</taxon>
        <taxon>Pseudomonadati</taxon>
        <taxon>Pseudomonadota</taxon>
        <taxon>Gammaproteobacteria</taxon>
        <taxon>Cellvibrionales</taxon>
        <taxon>Spongiibacteraceae</taxon>
        <taxon>Dasania</taxon>
    </lineage>
</organism>